<dbReference type="Pfam" id="PF00018">
    <property type="entry name" value="SH3_1"/>
    <property type="match status" value="1"/>
</dbReference>
<dbReference type="Pfam" id="PF00566">
    <property type="entry name" value="RabGAP-TBC"/>
    <property type="match status" value="1"/>
</dbReference>
<dbReference type="FunFam" id="1.10.8.270:FF:000013">
    <property type="entry name" value="Small G protein signaling modulator 3"/>
    <property type="match status" value="1"/>
</dbReference>
<dbReference type="GO" id="GO:0031267">
    <property type="term" value="F:small GTPase binding"/>
    <property type="evidence" value="ECO:0007669"/>
    <property type="project" value="TreeGrafter"/>
</dbReference>
<dbReference type="GO" id="GO:0005096">
    <property type="term" value="F:GTPase activator activity"/>
    <property type="evidence" value="ECO:0007669"/>
    <property type="project" value="TreeGrafter"/>
</dbReference>
<evidence type="ECO:0000313" key="8">
    <source>
        <dbReference type="Proteomes" id="UP000050795"/>
    </source>
</evidence>
<dbReference type="InterPro" id="IPR036028">
    <property type="entry name" value="SH3-like_dom_sf"/>
</dbReference>
<dbReference type="Gene3D" id="1.10.8.270">
    <property type="entry name" value="putative rabgap domain of human tbc1 domain family member 14 like domains"/>
    <property type="match status" value="1"/>
</dbReference>
<dbReference type="PROSITE" id="PS50086">
    <property type="entry name" value="TBC_RABGAP"/>
    <property type="match status" value="1"/>
</dbReference>
<reference evidence="8" key="1">
    <citation type="submission" date="2022-06" db="EMBL/GenBank/DDBJ databases">
        <authorList>
            <person name="Berger JAMES D."/>
            <person name="Berger JAMES D."/>
        </authorList>
    </citation>
    <scope>NUCLEOTIDE SEQUENCE [LARGE SCALE GENOMIC DNA]</scope>
</reference>
<feature type="domain" description="Rab-GAP TBC" evidence="6">
    <location>
        <begin position="218"/>
        <end position="415"/>
    </location>
</feature>
<dbReference type="InterPro" id="IPR000195">
    <property type="entry name" value="Rab-GAP-TBC_dom"/>
</dbReference>
<dbReference type="SUPFAM" id="SSF140741">
    <property type="entry name" value="RUN domain-like"/>
    <property type="match status" value="1"/>
</dbReference>
<dbReference type="InterPro" id="IPR035969">
    <property type="entry name" value="Rab-GAP_TBC_sf"/>
</dbReference>
<evidence type="ECO:0000313" key="9">
    <source>
        <dbReference type="WBParaSite" id="TREG1_20310.11"/>
    </source>
</evidence>
<dbReference type="SUPFAM" id="SSF50044">
    <property type="entry name" value="SH3-domain"/>
    <property type="match status" value="1"/>
</dbReference>
<protein>
    <recommendedName>
        <fullName evidence="3">RUN and TBC1 domain-containing protein 3</fullName>
    </recommendedName>
</protein>
<dbReference type="Gene3D" id="1.20.58.900">
    <property type="match status" value="1"/>
</dbReference>
<dbReference type="InterPro" id="IPR004012">
    <property type="entry name" value="Run_dom"/>
</dbReference>
<dbReference type="CDD" id="cd17688">
    <property type="entry name" value="RUN_SGSM3"/>
    <property type="match status" value="1"/>
</dbReference>
<dbReference type="SUPFAM" id="SSF47923">
    <property type="entry name" value="Ypt/Rab-GAP domain of gyp1p"/>
    <property type="match status" value="2"/>
</dbReference>
<evidence type="ECO:0000259" key="7">
    <source>
        <dbReference type="PROSITE" id="PS50826"/>
    </source>
</evidence>
<name>A0AA85J913_TRIRE</name>
<evidence type="ECO:0000256" key="1">
    <source>
        <dbReference type="ARBA" id="ARBA00006296"/>
    </source>
</evidence>
<comment type="similarity">
    <text evidence="1">Belongs to the small G protein signaling modulator family.</text>
</comment>
<sequence>MKSQILFYQRISNYFLCLKHGSRENRLTASVYDESKNKLHCEGLELNGQSIRVGNQQNRGDSDENSSNMPILRKELSEIASFSALVPSLKPSCIYRQIDDQNSSESNAPKLVKRYFDEFGFRIDDLEGSLPCPFVESSANRRAWLTCLEFSHTHTLGVSSLDEHDARYDSVGSTVDEDEDQLWSRVHSRLVQSPRLTELVRGQAVDVEALVKPGEQLGIPHSLRPHIWPRLTGALLKAKESKQRVPSVTYTELVQLSSTDTLLAGIQIEKDLFRTMPNNLCFHSSNSTGISRLRRVLRALAWLYVDVGYCQGMGLIAANLLLCLEEETAFWMMCSIVEDLLPPSYFSSVSLLGVQADQLVLNHLLPFYLPELDNLLKEYKISLPLVTLQWFLTLFSSVCPTALTFRIWDLLFYDGSVVLFRISLALLAHKNDEILSLDNSSQIFHSLSNAPGSVTDINELIRVAYSLDEEHLEPSNISSLRRHYLAQLMVDEGTVLKPDSRPNLPKQYLAKRQFQRPKSLLTTLFASVTSNGQAYRRITGMAVPFQYSIGNNEISPSSSSSSSSVRCKSAYVNVSLHEGSVEADDPKLKNVHQTEILVELKQSIQLIVRHFRTNDPEQHGNATAHADYSMESHKLDLDSYVQVVQHRRRRAKALMDFERFEIDELEFHKNDILTIINSDDEHCWIGELNNQRDERGKNYSSAGDDGVDKSIVGLVRGSLCHSLGAVFSHGLKRPRLLGDAGCHPWHFIEEAAAKEVERDFSSVYSRLVLCKTFRLDEEGKVLSPEEVLYRTIHSINMSHDLANAHMDIKFRSLICLGLNEQLLHLWFEILCSSVKVVSKWYHPWSYLRSPGWVQIKCELRVLSQFAFHLSPTYELNHLQSIHHIQQNGFIGPKSSPSDSLTRRINKSGSKIISSMGNLSELHKVKPLQRLMTASSVVDPMNDPPCLSLSPNLLGNDENSNGMTDKNMTTVTTEATGDMLIKYHLFSWEL</sequence>
<evidence type="ECO:0000256" key="2">
    <source>
        <dbReference type="ARBA" id="ARBA00022443"/>
    </source>
</evidence>
<dbReference type="PROSITE" id="PS50826">
    <property type="entry name" value="RUN"/>
    <property type="match status" value="1"/>
</dbReference>
<dbReference type="SMART" id="SM00593">
    <property type="entry name" value="RUN"/>
    <property type="match status" value="1"/>
</dbReference>
<dbReference type="Pfam" id="PF02759">
    <property type="entry name" value="RUN"/>
    <property type="match status" value="1"/>
</dbReference>
<evidence type="ECO:0000256" key="4">
    <source>
        <dbReference type="PROSITE-ProRule" id="PRU00192"/>
    </source>
</evidence>
<dbReference type="SMART" id="SM00326">
    <property type="entry name" value="SH3"/>
    <property type="match status" value="1"/>
</dbReference>
<feature type="domain" description="SH3" evidence="5">
    <location>
        <begin position="646"/>
        <end position="725"/>
    </location>
</feature>
<proteinExistence type="inferred from homology"/>
<dbReference type="AlphaFoldDB" id="A0AA85J913"/>
<dbReference type="PANTHER" id="PTHR47219:SF13">
    <property type="entry name" value="RUN AND TBC1 DOMAIN-CONTAINING PROTEIN 3"/>
    <property type="match status" value="1"/>
</dbReference>
<dbReference type="PANTHER" id="PTHR47219">
    <property type="entry name" value="RAB GTPASE-ACTIVATING PROTEIN 1-LIKE"/>
    <property type="match status" value="1"/>
</dbReference>
<dbReference type="InterPro" id="IPR037213">
    <property type="entry name" value="Run_dom_sf"/>
</dbReference>
<evidence type="ECO:0000259" key="6">
    <source>
        <dbReference type="PROSITE" id="PS50086"/>
    </source>
</evidence>
<dbReference type="SMART" id="SM00164">
    <property type="entry name" value="TBC"/>
    <property type="match status" value="1"/>
</dbReference>
<dbReference type="Gene3D" id="2.30.30.40">
    <property type="entry name" value="SH3 Domains"/>
    <property type="match status" value="1"/>
</dbReference>
<evidence type="ECO:0000259" key="5">
    <source>
        <dbReference type="PROSITE" id="PS50002"/>
    </source>
</evidence>
<dbReference type="PROSITE" id="PS50002">
    <property type="entry name" value="SH3"/>
    <property type="match status" value="1"/>
</dbReference>
<dbReference type="InterPro" id="IPR050302">
    <property type="entry name" value="Rab_GAP_TBC_domain"/>
</dbReference>
<feature type="domain" description="RUN" evidence="7">
    <location>
        <begin position="710"/>
        <end position="874"/>
    </location>
</feature>
<dbReference type="WBParaSite" id="TREG1_20310.11">
    <property type="protein sequence ID" value="TREG1_20310.11"/>
    <property type="gene ID" value="TREG1_20310"/>
</dbReference>
<evidence type="ECO:0000256" key="3">
    <source>
        <dbReference type="ARBA" id="ARBA00030864"/>
    </source>
</evidence>
<reference evidence="9" key="2">
    <citation type="submission" date="2023-11" db="UniProtKB">
        <authorList>
            <consortium name="WormBaseParasite"/>
        </authorList>
    </citation>
    <scope>IDENTIFICATION</scope>
</reference>
<keyword evidence="8" id="KW-1185">Reference proteome</keyword>
<accession>A0AA85J913</accession>
<keyword evidence="2 4" id="KW-0728">SH3 domain</keyword>
<dbReference type="InterPro" id="IPR001452">
    <property type="entry name" value="SH3_domain"/>
</dbReference>
<dbReference type="Gene3D" id="1.10.472.80">
    <property type="entry name" value="Ypt/Rab-GAP domain of gyp1p, domain 3"/>
    <property type="match status" value="1"/>
</dbReference>
<organism evidence="8 9">
    <name type="scientific">Trichobilharzia regenti</name>
    <name type="common">Nasal bird schistosome</name>
    <dbReference type="NCBI Taxonomy" id="157069"/>
    <lineage>
        <taxon>Eukaryota</taxon>
        <taxon>Metazoa</taxon>
        <taxon>Spiralia</taxon>
        <taxon>Lophotrochozoa</taxon>
        <taxon>Platyhelminthes</taxon>
        <taxon>Trematoda</taxon>
        <taxon>Digenea</taxon>
        <taxon>Strigeidida</taxon>
        <taxon>Schistosomatoidea</taxon>
        <taxon>Schistosomatidae</taxon>
        <taxon>Trichobilharzia</taxon>
    </lineage>
</organism>
<dbReference type="Proteomes" id="UP000050795">
    <property type="component" value="Unassembled WGS sequence"/>
</dbReference>